<accession>A0ABW2YC97</accession>
<dbReference type="EMBL" id="JBHTIF010000001">
    <property type="protein sequence ID" value="MFD0726119.1"/>
    <property type="molecule type" value="Genomic_DNA"/>
</dbReference>
<keyword evidence="2" id="KW-1185">Reference proteome</keyword>
<evidence type="ECO:0000313" key="2">
    <source>
        <dbReference type="Proteomes" id="UP001597110"/>
    </source>
</evidence>
<organism evidence="1 2">
    <name type="scientific">Lysobacter brunescens</name>
    <dbReference type="NCBI Taxonomy" id="262323"/>
    <lineage>
        <taxon>Bacteria</taxon>
        <taxon>Pseudomonadati</taxon>
        <taxon>Pseudomonadota</taxon>
        <taxon>Gammaproteobacteria</taxon>
        <taxon>Lysobacterales</taxon>
        <taxon>Lysobacteraceae</taxon>
        <taxon>Lysobacter</taxon>
    </lineage>
</organism>
<dbReference type="RefSeq" id="WP_386823679.1">
    <property type="nucleotide sequence ID" value="NZ_JBHTIF010000001.1"/>
</dbReference>
<proteinExistence type="predicted"/>
<comment type="caution">
    <text evidence="1">The sequence shown here is derived from an EMBL/GenBank/DDBJ whole genome shotgun (WGS) entry which is preliminary data.</text>
</comment>
<protein>
    <recommendedName>
        <fullName evidence="3">Lipoprotein</fullName>
    </recommendedName>
</protein>
<evidence type="ECO:0000313" key="1">
    <source>
        <dbReference type="EMBL" id="MFD0726119.1"/>
    </source>
</evidence>
<dbReference type="Proteomes" id="UP001597110">
    <property type="component" value="Unassembled WGS sequence"/>
</dbReference>
<evidence type="ECO:0008006" key="3">
    <source>
        <dbReference type="Google" id="ProtNLM"/>
    </source>
</evidence>
<sequence>MPYPPAGATPARTAPSPARGRRSWPLVLLLTVLAGCTATPDREEIPQFRQGAATANQQTAQAFSDINAFLRQQQIERAMGLPTLTEGEFLTVLGDEDVAKWSRAFAVIDAYAASLEKLLDPQRRDDAQQELVKLGETIGALDGRQLPAGVAGGFATLGGLLLQIKGERDAMRAIRTANPGIQATFSTMMDAIGADQNSGVRSVVRNTWQTMLAQQSVDFLRAPDKDTKRAVVQQYVTTMDQRDAQDASLAALRRSLGLLASAHAELAAGRNDGAQGLIDLVQREYATYRDQVDAIRKQREAAASGQQGAAP</sequence>
<reference evidence="2" key="1">
    <citation type="journal article" date="2019" name="Int. J. Syst. Evol. Microbiol.">
        <title>The Global Catalogue of Microorganisms (GCM) 10K type strain sequencing project: providing services to taxonomists for standard genome sequencing and annotation.</title>
        <authorList>
            <consortium name="The Broad Institute Genomics Platform"/>
            <consortium name="The Broad Institute Genome Sequencing Center for Infectious Disease"/>
            <person name="Wu L."/>
            <person name="Ma J."/>
        </authorList>
    </citation>
    <scope>NUCLEOTIDE SEQUENCE [LARGE SCALE GENOMIC DNA]</scope>
    <source>
        <strain evidence="2">CCUG 55585</strain>
    </source>
</reference>
<name>A0ABW2YC97_9GAMM</name>
<gene>
    <name evidence="1" type="ORF">ACFQ0E_11005</name>
</gene>